<keyword evidence="1" id="KW-0862">Zinc</keyword>
<gene>
    <name evidence="6" type="primary">LOC105035988</name>
</gene>
<dbReference type="Proteomes" id="UP000504607">
    <property type="component" value="Unplaced"/>
</dbReference>
<dbReference type="GeneID" id="105035988"/>
<name>A0A6I9QIN0_ELAGV</name>
<dbReference type="PANTHER" id="PTHR31681">
    <property type="entry name" value="C2H2-LIKE ZINC FINGER PROTEIN"/>
    <property type="match status" value="1"/>
</dbReference>
<dbReference type="PROSITE" id="PS50157">
    <property type="entry name" value="ZINC_FINGER_C2H2_2"/>
    <property type="match status" value="1"/>
</dbReference>
<keyword evidence="5" id="KW-1185">Reference proteome</keyword>
<evidence type="ECO:0000256" key="3">
    <source>
        <dbReference type="SAM" id="SignalP"/>
    </source>
</evidence>
<dbReference type="AlphaFoldDB" id="A0A6I9QIN0"/>
<dbReference type="Gene3D" id="3.90.228.10">
    <property type="match status" value="1"/>
</dbReference>
<dbReference type="InterPro" id="IPR013087">
    <property type="entry name" value="Znf_C2H2_type"/>
</dbReference>
<feature type="region of interest" description="Disordered" evidence="2">
    <location>
        <begin position="30"/>
        <end position="64"/>
    </location>
</feature>
<sequence length="379" mass="41033">MATVPSFFNGFLSLFLLLTLHLGCCGLSPTPNPDTDQQQSPPKRRKISPLSPSPPSSASAPKPRKSFSLSLRSYLSRLFPSSSHTPKEDRSPHRPIPQQSPTIAKPIPLSPDVSDDKALSVSEPEISAPVHTSFAFRCDVFPCPACGEVLSKPHLLDLHQATHHSLSELSDADADSGNNVVRIIFHSGWKGISSPTIHRILKIHNAPRTLARFEEYRDTVRSRASRRGGDERCIADGNERLRFYCSTILCSLGRDGVCGSPYCSACGIVRHGFAGKQAELDGIATHATSWAAHLSLPEDLEREFAYLHVRRAMLVCRVVVGRVARGGGGAAAAAAEEEEEKGTSLFDSVVPAGRGGGDEELLVFHPRAVLPCFVIIYTA</sequence>
<proteinExistence type="predicted"/>
<organism evidence="5 6">
    <name type="scientific">Elaeis guineensis var. tenera</name>
    <name type="common">Oil palm</name>
    <dbReference type="NCBI Taxonomy" id="51953"/>
    <lineage>
        <taxon>Eukaryota</taxon>
        <taxon>Viridiplantae</taxon>
        <taxon>Streptophyta</taxon>
        <taxon>Embryophyta</taxon>
        <taxon>Tracheophyta</taxon>
        <taxon>Spermatophyta</taxon>
        <taxon>Magnoliopsida</taxon>
        <taxon>Liliopsida</taxon>
        <taxon>Arecaceae</taxon>
        <taxon>Arecoideae</taxon>
        <taxon>Cocoseae</taxon>
        <taxon>Elaeidinae</taxon>
        <taxon>Elaeis</taxon>
    </lineage>
</organism>
<dbReference type="InParanoid" id="A0A6I9QIN0"/>
<dbReference type="OrthoDB" id="9514740at2759"/>
<evidence type="ECO:0000256" key="2">
    <source>
        <dbReference type="SAM" id="MobiDB-lite"/>
    </source>
</evidence>
<dbReference type="KEGG" id="egu:105035988"/>
<feature type="signal peptide" evidence="3">
    <location>
        <begin position="1"/>
        <end position="26"/>
    </location>
</feature>
<feature type="domain" description="C2H2-type" evidence="4">
    <location>
        <begin position="141"/>
        <end position="168"/>
    </location>
</feature>
<dbReference type="FunCoup" id="A0A6I9QIN0">
    <property type="interactions" value="3"/>
</dbReference>
<feature type="region of interest" description="Disordered" evidence="2">
    <location>
        <begin position="80"/>
        <end position="120"/>
    </location>
</feature>
<evidence type="ECO:0000256" key="1">
    <source>
        <dbReference type="PROSITE-ProRule" id="PRU00042"/>
    </source>
</evidence>
<feature type="chain" id="PRO_5026908245" evidence="3">
    <location>
        <begin position="27"/>
        <end position="379"/>
    </location>
</feature>
<dbReference type="PANTHER" id="PTHR31681:SF104">
    <property type="entry name" value="OS03G0264600 PROTEIN"/>
    <property type="match status" value="1"/>
</dbReference>
<evidence type="ECO:0000259" key="4">
    <source>
        <dbReference type="PROSITE" id="PS50157"/>
    </source>
</evidence>
<accession>A0A6I9QIN0</accession>
<reference evidence="6" key="1">
    <citation type="submission" date="2025-08" db="UniProtKB">
        <authorList>
            <consortium name="RefSeq"/>
        </authorList>
    </citation>
    <scope>IDENTIFICATION</scope>
</reference>
<dbReference type="RefSeq" id="XP_010910017.1">
    <property type="nucleotide sequence ID" value="XM_010911715.3"/>
</dbReference>
<evidence type="ECO:0000313" key="6">
    <source>
        <dbReference type="RefSeq" id="XP_010910017.1"/>
    </source>
</evidence>
<protein>
    <submittedName>
        <fullName evidence="6">Uncharacterized protein LOC105035988</fullName>
    </submittedName>
</protein>
<dbReference type="GO" id="GO:0008270">
    <property type="term" value="F:zinc ion binding"/>
    <property type="evidence" value="ECO:0007669"/>
    <property type="project" value="UniProtKB-KW"/>
</dbReference>
<evidence type="ECO:0000313" key="5">
    <source>
        <dbReference type="Proteomes" id="UP000504607"/>
    </source>
</evidence>
<keyword evidence="1" id="KW-0863">Zinc-finger</keyword>
<keyword evidence="1" id="KW-0479">Metal-binding</keyword>
<dbReference type="SUPFAM" id="SSF56399">
    <property type="entry name" value="ADP-ribosylation"/>
    <property type="match status" value="1"/>
</dbReference>
<keyword evidence="3" id="KW-0732">Signal</keyword>
<dbReference type="PROSITE" id="PS00028">
    <property type="entry name" value="ZINC_FINGER_C2H2_1"/>
    <property type="match status" value="1"/>
</dbReference>